<dbReference type="RefSeq" id="WP_151862319.1">
    <property type="nucleotide sequence ID" value="NZ_WBZC01000079.1"/>
</dbReference>
<comment type="caution">
    <text evidence="1">The sequence shown here is derived from an EMBL/GenBank/DDBJ whole genome shotgun (WGS) entry which is preliminary data.</text>
</comment>
<name>A0A6I0F754_9FIRM</name>
<dbReference type="AlphaFoldDB" id="A0A6I0F754"/>
<accession>A0A6I0F754</accession>
<keyword evidence="2" id="KW-1185">Reference proteome</keyword>
<evidence type="ECO:0000313" key="2">
    <source>
        <dbReference type="Proteomes" id="UP000432715"/>
    </source>
</evidence>
<organism evidence="1 2">
    <name type="scientific">Alkaliphilus pronyensis</name>
    <dbReference type="NCBI Taxonomy" id="1482732"/>
    <lineage>
        <taxon>Bacteria</taxon>
        <taxon>Bacillati</taxon>
        <taxon>Bacillota</taxon>
        <taxon>Clostridia</taxon>
        <taxon>Peptostreptococcales</taxon>
        <taxon>Natronincolaceae</taxon>
        <taxon>Alkaliphilus</taxon>
    </lineage>
</organism>
<dbReference type="OrthoDB" id="1683552at2"/>
<sequence length="80" mass="9361">MESVCPICNCLYSYNIKCPKCGGAMKDYGVIQDYFDDYSPYLDRSITEEIDGVPKDECMHIFYCEVCDWDHRVAIQRILM</sequence>
<proteinExistence type="predicted"/>
<protein>
    <submittedName>
        <fullName evidence="1">Uncharacterized protein</fullName>
    </submittedName>
</protein>
<reference evidence="1 2" key="1">
    <citation type="submission" date="2019-10" db="EMBL/GenBank/DDBJ databases">
        <title>Alkaliphilus serpentinus sp. nov. and Alkaliphilus pronyensis sp. nov., two novel anaerobic alkaliphilic species isolated from the serpentinized-hosted hydrothermal field of the Prony Bay (New Caledonia).</title>
        <authorList>
            <person name="Postec A."/>
        </authorList>
    </citation>
    <scope>NUCLEOTIDE SEQUENCE [LARGE SCALE GENOMIC DNA]</scope>
    <source>
        <strain evidence="1 2">LacV</strain>
    </source>
</reference>
<gene>
    <name evidence="1" type="ORF">F8154_14430</name>
</gene>
<dbReference type="Proteomes" id="UP000432715">
    <property type="component" value="Unassembled WGS sequence"/>
</dbReference>
<dbReference type="EMBL" id="WBZC01000079">
    <property type="protein sequence ID" value="KAB3529783.1"/>
    <property type="molecule type" value="Genomic_DNA"/>
</dbReference>
<evidence type="ECO:0000313" key="1">
    <source>
        <dbReference type="EMBL" id="KAB3529783.1"/>
    </source>
</evidence>